<name>A0ABU2B6M1_9CORY</name>
<comment type="caution">
    <text evidence="1">The sequence shown here is derived from an EMBL/GenBank/DDBJ whole genome shotgun (WGS) entry which is preliminary data.</text>
</comment>
<protein>
    <recommendedName>
        <fullName evidence="3">Transposase DDE domain-containing protein</fullName>
    </recommendedName>
</protein>
<dbReference type="EMBL" id="JAVDYF010000001">
    <property type="protein sequence ID" value="MDR7353936.1"/>
    <property type="molecule type" value="Genomic_DNA"/>
</dbReference>
<evidence type="ECO:0000313" key="1">
    <source>
        <dbReference type="EMBL" id="MDR7353936.1"/>
    </source>
</evidence>
<dbReference type="RefSeq" id="WP_277103862.1">
    <property type="nucleotide sequence ID" value="NZ_BAAAJS010000014.1"/>
</dbReference>
<evidence type="ECO:0000313" key="2">
    <source>
        <dbReference type="Proteomes" id="UP001183619"/>
    </source>
</evidence>
<evidence type="ECO:0008006" key="3">
    <source>
        <dbReference type="Google" id="ProtNLM"/>
    </source>
</evidence>
<dbReference type="Proteomes" id="UP001183619">
    <property type="component" value="Unassembled WGS sequence"/>
</dbReference>
<reference evidence="1 2" key="1">
    <citation type="submission" date="2023-07" db="EMBL/GenBank/DDBJ databases">
        <title>Sequencing the genomes of 1000 actinobacteria strains.</title>
        <authorList>
            <person name="Klenk H.-P."/>
        </authorList>
    </citation>
    <scope>NUCLEOTIDE SEQUENCE [LARGE SCALE GENOMIC DNA]</scope>
    <source>
        <strain evidence="1 2">DSM 44508</strain>
    </source>
</reference>
<sequence>MSRAGTQSFLSWRPWQWCNKQHADATHEPGAPVAHGLDFLVLTRLWEKALVVARERNVLRVAGRGLGIVWRCLWVKGSADKFSRVLAGSFRLQRVA</sequence>
<proteinExistence type="predicted"/>
<keyword evidence="2" id="KW-1185">Reference proteome</keyword>
<accession>A0ABU2B6M1</accession>
<gene>
    <name evidence="1" type="ORF">J2S37_000474</name>
</gene>
<organism evidence="1 2">
    <name type="scientific">Corynebacterium felinum</name>
    <dbReference type="NCBI Taxonomy" id="131318"/>
    <lineage>
        <taxon>Bacteria</taxon>
        <taxon>Bacillati</taxon>
        <taxon>Actinomycetota</taxon>
        <taxon>Actinomycetes</taxon>
        <taxon>Mycobacteriales</taxon>
        <taxon>Corynebacteriaceae</taxon>
        <taxon>Corynebacterium</taxon>
    </lineage>
</organism>